<evidence type="ECO:0000313" key="13">
    <source>
        <dbReference type="Proteomes" id="UP000326396"/>
    </source>
</evidence>
<keyword evidence="7" id="KW-0804">Transcription</keyword>
<dbReference type="InterPro" id="IPR003656">
    <property type="entry name" value="Znf_BED"/>
</dbReference>
<dbReference type="OrthoDB" id="2610923at2759"/>
<protein>
    <recommendedName>
        <fullName evidence="11">BED-type domain-containing protein</fullName>
    </recommendedName>
</protein>
<keyword evidence="6" id="KW-0238">DNA-binding</keyword>
<keyword evidence="4" id="KW-0862">Zinc</keyword>
<comment type="caution">
    <text evidence="12">The sequence shown here is derived from an EMBL/GenBank/DDBJ whole genome shotgun (WGS) entry which is preliminary data.</text>
</comment>
<dbReference type="GO" id="GO:0005634">
    <property type="term" value="C:nucleus"/>
    <property type="evidence" value="ECO:0007669"/>
    <property type="project" value="UniProtKB-SubCell"/>
</dbReference>
<feature type="region of interest" description="Disordered" evidence="10">
    <location>
        <begin position="98"/>
        <end position="127"/>
    </location>
</feature>
<dbReference type="SUPFAM" id="SSF53098">
    <property type="entry name" value="Ribonuclease H-like"/>
    <property type="match status" value="1"/>
</dbReference>
<dbReference type="Pfam" id="PF14372">
    <property type="entry name" value="hAT-like_RNase-H"/>
    <property type="match status" value="1"/>
</dbReference>
<keyword evidence="13" id="KW-1185">Reference proteome</keyword>
<reference evidence="12 13" key="1">
    <citation type="submission" date="2019-05" db="EMBL/GenBank/DDBJ databases">
        <title>Mikania micrantha, genome provides insights into the molecular mechanism of rapid growth.</title>
        <authorList>
            <person name="Liu B."/>
        </authorList>
    </citation>
    <scope>NUCLEOTIDE SEQUENCE [LARGE SCALE GENOMIC DNA]</scope>
    <source>
        <strain evidence="12">NLD-2019</strain>
        <tissue evidence="12">Leaf</tissue>
    </source>
</reference>
<dbReference type="AlphaFoldDB" id="A0A5N6M1W6"/>
<evidence type="ECO:0000256" key="9">
    <source>
        <dbReference type="PROSITE-ProRule" id="PRU00027"/>
    </source>
</evidence>
<evidence type="ECO:0000256" key="1">
    <source>
        <dbReference type="ARBA" id="ARBA00004123"/>
    </source>
</evidence>
<sequence>MEIVPNDNNALVNMEMHLEPVYLGIQTNNAETPPTKRRKKKSMVWEHFTIETVSPGCRRACCKQCKQSFAYSMGSKVAGTSHLKRHIAKGGCPVVLRNQHQDPSTPFSAPSKIPNDSAGPTTDTPKRRYRTASVPYVPFDSDRCRQEIAQMIILHDYPLHIVEHPEKKQSVQNLIDGMPGRICLTLDLWNSCQTTGYVYVTGQFVDHEWKIHRKLLNVVMEPFPESDSAFSHAVSSCLSDWNMEGRLFSITINQNLSEVGINSLRSLLSEKNPNTLGGRSLLNHCLARSLSSIALDAFKVCQETVNKVRDCVKYVKTSDALEEKFLELKQQLQVPSMKTLALDDQTRWNTTYEMLLAASELKEVFSCIDTTDPITVKDPPLKNGSRLRICRVDTYWKSCCLILAIAVVMDPRFKMKLVEFSFTKIYGEEAASYINLVDEGIHQMFLEYVGGLAWGGGVGGDSVDVSKVLVKMEFPI</sequence>
<evidence type="ECO:0000256" key="8">
    <source>
        <dbReference type="ARBA" id="ARBA00023242"/>
    </source>
</evidence>
<evidence type="ECO:0000256" key="6">
    <source>
        <dbReference type="ARBA" id="ARBA00023125"/>
    </source>
</evidence>
<keyword evidence="3 9" id="KW-0863">Zinc-finger</keyword>
<evidence type="ECO:0000256" key="7">
    <source>
        <dbReference type="ARBA" id="ARBA00023163"/>
    </source>
</evidence>
<evidence type="ECO:0000256" key="10">
    <source>
        <dbReference type="SAM" id="MobiDB-lite"/>
    </source>
</evidence>
<dbReference type="GO" id="GO:0008270">
    <property type="term" value="F:zinc ion binding"/>
    <property type="evidence" value="ECO:0007669"/>
    <property type="project" value="UniProtKB-KW"/>
</dbReference>
<dbReference type="PANTHER" id="PTHR46481:SF10">
    <property type="entry name" value="ZINC FINGER BED DOMAIN-CONTAINING PROTEIN 39"/>
    <property type="match status" value="1"/>
</dbReference>
<comment type="subcellular location">
    <subcellularLocation>
        <location evidence="1">Nucleus</location>
    </subcellularLocation>
</comment>
<gene>
    <name evidence="12" type="ORF">E3N88_35737</name>
</gene>
<dbReference type="GO" id="GO:0009791">
    <property type="term" value="P:post-embryonic development"/>
    <property type="evidence" value="ECO:0007669"/>
    <property type="project" value="UniProtKB-ARBA"/>
</dbReference>
<proteinExistence type="predicted"/>
<evidence type="ECO:0000313" key="12">
    <source>
        <dbReference type="EMBL" id="KAD3067857.1"/>
    </source>
</evidence>
<evidence type="ECO:0000256" key="5">
    <source>
        <dbReference type="ARBA" id="ARBA00023015"/>
    </source>
</evidence>
<feature type="domain" description="BED-type" evidence="11">
    <location>
        <begin position="39"/>
        <end position="107"/>
    </location>
</feature>
<dbReference type="PROSITE" id="PS50808">
    <property type="entry name" value="ZF_BED"/>
    <property type="match status" value="1"/>
</dbReference>
<name>A0A5N6M1W6_9ASTR</name>
<evidence type="ECO:0000259" key="11">
    <source>
        <dbReference type="PROSITE" id="PS50808"/>
    </source>
</evidence>
<dbReference type="InterPro" id="IPR036236">
    <property type="entry name" value="Znf_C2H2_sf"/>
</dbReference>
<dbReference type="Proteomes" id="UP000326396">
    <property type="component" value="Linkage Group LG7"/>
</dbReference>
<dbReference type="SUPFAM" id="SSF57667">
    <property type="entry name" value="beta-beta-alpha zinc fingers"/>
    <property type="match status" value="1"/>
</dbReference>
<dbReference type="InterPro" id="IPR012337">
    <property type="entry name" value="RNaseH-like_sf"/>
</dbReference>
<dbReference type="GO" id="GO:0003677">
    <property type="term" value="F:DNA binding"/>
    <property type="evidence" value="ECO:0007669"/>
    <property type="project" value="UniProtKB-KW"/>
</dbReference>
<dbReference type="EMBL" id="SZYD01000017">
    <property type="protein sequence ID" value="KAD3067857.1"/>
    <property type="molecule type" value="Genomic_DNA"/>
</dbReference>
<dbReference type="PANTHER" id="PTHR46481">
    <property type="entry name" value="ZINC FINGER BED DOMAIN-CONTAINING PROTEIN 4"/>
    <property type="match status" value="1"/>
</dbReference>
<accession>A0A5N6M1W6</accession>
<evidence type="ECO:0000256" key="3">
    <source>
        <dbReference type="ARBA" id="ARBA00022771"/>
    </source>
</evidence>
<dbReference type="InterPro" id="IPR025525">
    <property type="entry name" value="hAT-like_transposase_RNase-H"/>
</dbReference>
<dbReference type="InterPro" id="IPR052035">
    <property type="entry name" value="ZnF_BED_domain_contain"/>
</dbReference>
<keyword evidence="2" id="KW-0479">Metal-binding</keyword>
<dbReference type="SMART" id="SM00614">
    <property type="entry name" value="ZnF_BED"/>
    <property type="match status" value="1"/>
</dbReference>
<organism evidence="12 13">
    <name type="scientific">Mikania micrantha</name>
    <name type="common">bitter vine</name>
    <dbReference type="NCBI Taxonomy" id="192012"/>
    <lineage>
        <taxon>Eukaryota</taxon>
        <taxon>Viridiplantae</taxon>
        <taxon>Streptophyta</taxon>
        <taxon>Embryophyta</taxon>
        <taxon>Tracheophyta</taxon>
        <taxon>Spermatophyta</taxon>
        <taxon>Magnoliopsida</taxon>
        <taxon>eudicotyledons</taxon>
        <taxon>Gunneridae</taxon>
        <taxon>Pentapetalae</taxon>
        <taxon>asterids</taxon>
        <taxon>campanulids</taxon>
        <taxon>Asterales</taxon>
        <taxon>Asteraceae</taxon>
        <taxon>Asteroideae</taxon>
        <taxon>Heliantheae alliance</taxon>
        <taxon>Eupatorieae</taxon>
        <taxon>Mikania</taxon>
    </lineage>
</organism>
<keyword evidence="5" id="KW-0805">Transcription regulation</keyword>
<evidence type="ECO:0000256" key="4">
    <source>
        <dbReference type="ARBA" id="ARBA00022833"/>
    </source>
</evidence>
<keyword evidence="8" id="KW-0539">Nucleus</keyword>
<evidence type="ECO:0000256" key="2">
    <source>
        <dbReference type="ARBA" id="ARBA00022723"/>
    </source>
</evidence>